<dbReference type="GO" id="GO:0000723">
    <property type="term" value="P:telomere maintenance"/>
    <property type="evidence" value="ECO:0007669"/>
    <property type="project" value="InterPro"/>
</dbReference>
<dbReference type="InterPro" id="IPR027417">
    <property type="entry name" value="P-loop_NTPase"/>
</dbReference>
<protein>
    <recommendedName>
        <fullName evidence="1">ATP-dependent DNA helicase</fullName>
        <ecNumber evidence="1">5.6.2.3</ecNumber>
    </recommendedName>
</protein>
<keyword evidence="1" id="KW-0234">DNA repair</keyword>
<dbReference type="EMBL" id="JABSTR010000010">
    <property type="protein sequence ID" value="KAH9380180.1"/>
    <property type="molecule type" value="Genomic_DNA"/>
</dbReference>
<comment type="similarity">
    <text evidence="1">Belongs to the helicase family.</text>
</comment>
<name>A0A9J6H0D6_HAELO</name>
<keyword evidence="1" id="KW-0233">DNA recombination</keyword>
<dbReference type="GO" id="GO:0005524">
    <property type="term" value="F:ATP binding"/>
    <property type="evidence" value="ECO:0007669"/>
    <property type="project" value="UniProtKB-KW"/>
</dbReference>
<keyword evidence="1" id="KW-0227">DNA damage</keyword>
<dbReference type="Gene3D" id="3.40.50.300">
    <property type="entry name" value="P-loop containing nucleotide triphosphate hydrolases"/>
    <property type="match status" value="1"/>
</dbReference>
<dbReference type="Proteomes" id="UP000821853">
    <property type="component" value="Chromosome 8"/>
</dbReference>
<dbReference type="GO" id="GO:0006310">
    <property type="term" value="P:DNA recombination"/>
    <property type="evidence" value="ECO:0007669"/>
    <property type="project" value="UniProtKB-KW"/>
</dbReference>
<organism evidence="3 4">
    <name type="scientific">Haemaphysalis longicornis</name>
    <name type="common">Bush tick</name>
    <dbReference type="NCBI Taxonomy" id="44386"/>
    <lineage>
        <taxon>Eukaryota</taxon>
        <taxon>Metazoa</taxon>
        <taxon>Ecdysozoa</taxon>
        <taxon>Arthropoda</taxon>
        <taxon>Chelicerata</taxon>
        <taxon>Arachnida</taxon>
        <taxon>Acari</taxon>
        <taxon>Parasitiformes</taxon>
        <taxon>Ixodida</taxon>
        <taxon>Ixodoidea</taxon>
        <taxon>Ixodidae</taxon>
        <taxon>Haemaphysalinae</taxon>
        <taxon>Haemaphysalis</taxon>
    </lineage>
</organism>
<keyword evidence="1" id="KW-0547">Nucleotide-binding</keyword>
<dbReference type="Pfam" id="PF05970">
    <property type="entry name" value="PIF1"/>
    <property type="match status" value="1"/>
</dbReference>
<proteinExistence type="inferred from homology"/>
<evidence type="ECO:0000259" key="2">
    <source>
        <dbReference type="Pfam" id="PF05970"/>
    </source>
</evidence>
<dbReference type="InterPro" id="IPR010285">
    <property type="entry name" value="DNA_helicase_pif1-like_DEAD"/>
</dbReference>
<keyword evidence="1" id="KW-0347">Helicase</keyword>
<evidence type="ECO:0000313" key="4">
    <source>
        <dbReference type="Proteomes" id="UP000821853"/>
    </source>
</evidence>
<comment type="caution">
    <text evidence="3">The sequence shown here is derived from an EMBL/GenBank/DDBJ whole genome shotgun (WGS) entry which is preliminary data.</text>
</comment>
<reference evidence="3 4" key="1">
    <citation type="journal article" date="2020" name="Cell">
        <title>Large-Scale Comparative Analyses of Tick Genomes Elucidate Their Genetic Diversity and Vector Capacities.</title>
        <authorList>
            <consortium name="Tick Genome and Microbiome Consortium (TIGMIC)"/>
            <person name="Jia N."/>
            <person name="Wang J."/>
            <person name="Shi W."/>
            <person name="Du L."/>
            <person name="Sun Y."/>
            <person name="Zhan W."/>
            <person name="Jiang J.F."/>
            <person name="Wang Q."/>
            <person name="Zhang B."/>
            <person name="Ji P."/>
            <person name="Bell-Sakyi L."/>
            <person name="Cui X.M."/>
            <person name="Yuan T.T."/>
            <person name="Jiang B.G."/>
            <person name="Yang W.F."/>
            <person name="Lam T.T."/>
            <person name="Chang Q.C."/>
            <person name="Ding S.J."/>
            <person name="Wang X.J."/>
            <person name="Zhu J.G."/>
            <person name="Ruan X.D."/>
            <person name="Zhao L."/>
            <person name="Wei J.T."/>
            <person name="Ye R.Z."/>
            <person name="Que T.C."/>
            <person name="Du C.H."/>
            <person name="Zhou Y.H."/>
            <person name="Cheng J.X."/>
            <person name="Dai P.F."/>
            <person name="Guo W.B."/>
            <person name="Han X.H."/>
            <person name="Huang E.J."/>
            <person name="Li L.F."/>
            <person name="Wei W."/>
            <person name="Gao Y.C."/>
            <person name="Liu J.Z."/>
            <person name="Shao H.Z."/>
            <person name="Wang X."/>
            <person name="Wang C.C."/>
            <person name="Yang T.C."/>
            <person name="Huo Q.B."/>
            <person name="Li W."/>
            <person name="Chen H.Y."/>
            <person name="Chen S.E."/>
            <person name="Zhou L.G."/>
            <person name="Ni X.B."/>
            <person name="Tian J.H."/>
            <person name="Sheng Y."/>
            <person name="Liu T."/>
            <person name="Pan Y.S."/>
            <person name="Xia L.Y."/>
            <person name="Li J."/>
            <person name="Zhao F."/>
            <person name="Cao W.C."/>
        </authorList>
    </citation>
    <scope>NUCLEOTIDE SEQUENCE [LARGE SCALE GENOMIC DNA]</scope>
    <source>
        <strain evidence="3">HaeL-2018</strain>
    </source>
</reference>
<gene>
    <name evidence="3" type="ORF">HPB48_019641</name>
</gene>
<evidence type="ECO:0000313" key="3">
    <source>
        <dbReference type="EMBL" id="KAH9380180.1"/>
    </source>
</evidence>
<keyword evidence="1" id="KW-0378">Hydrolase</keyword>
<feature type="domain" description="DNA helicase Pif1-like DEAD-box helicase" evidence="2">
    <location>
        <begin position="8"/>
        <end position="70"/>
    </location>
</feature>
<evidence type="ECO:0000256" key="1">
    <source>
        <dbReference type="RuleBase" id="RU363044"/>
    </source>
</evidence>
<comment type="cofactor">
    <cofactor evidence="1">
        <name>Mg(2+)</name>
        <dbReference type="ChEBI" id="CHEBI:18420"/>
    </cofactor>
</comment>
<dbReference type="GO" id="GO:0016787">
    <property type="term" value="F:hydrolase activity"/>
    <property type="evidence" value="ECO:0007669"/>
    <property type="project" value="UniProtKB-KW"/>
</dbReference>
<dbReference type="OrthoDB" id="6508477at2759"/>
<dbReference type="GO" id="GO:0043139">
    <property type="term" value="F:5'-3' DNA helicase activity"/>
    <property type="evidence" value="ECO:0007669"/>
    <property type="project" value="UniProtKB-EC"/>
</dbReference>
<comment type="catalytic activity">
    <reaction evidence="1">
        <text>ATP + H2O = ADP + phosphate + H(+)</text>
        <dbReference type="Rhea" id="RHEA:13065"/>
        <dbReference type="ChEBI" id="CHEBI:15377"/>
        <dbReference type="ChEBI" id="CHEBI:15378"/>
        <dbReference type="ChEBI" id="CHEBI:30616"/>
        <dbReference type="ChEBI" id="CHEBI:43474"/>
        <dbReference type="ChEBI" id="CHEBI:456216"/>
        <dbReference type="EC" id="5.6.2.3"/>
    </reaction>
</comment>
<dbReference type="AlphaFoldDB" id="A0A9J6H0D6"/>
<keyword evidence="4" id="KW-1185">Reference proteome</keyword>
<keyword evidence="1" id="KW-0067">ATP-binding</keyword>
<dbReference type="VEuPathDB" id="VectorBase:HLOH_061728"/>
<sequence>MASAPPLRVFFNGPAGCDKTYVFWHAMDLYNRYRNTGNNTAYNALVIRASTGKAALAVGGTTVHAAFKLSRRTTGPNKDGGLRATELNTSAWPSATCKA</sequence>
<dbReference type="GO" id="GO:0006281">
    <property type="term" value="P:DNA repair"/>
    <property type="evidence" value="ECO:0007669"/>
    <property type="project" value="UniProtKB-KW"/>
</dbReference>
<accession>A0A9J6H0D6</accession>
<dbReference type="EC" id="5.6.2.3" evidence="1"/>